<keyword evidence="6" id="KW-0808">Transferase</keyword>
<dbReference type="SMART" id="SM00388">
    <property type="entry name" value="HisKA"/>
    <property type="match status" value="1"/>
</dbReference>
<dbReference type="InterPro" id="IPR003660">
    <property type="entry name" value="HAMP_dom"/>
</dbReference>
<dbReference type="GO" id="GO:0006355">
    <property type="term" value="P:regulation of DNA-templated transcription"/>
    <property type="evidence" value="ECO:0007669"/>
    <property type="project" value="InterPro"/>
</dbReference>
<dbReference type="InterPro" id="IPR045671">
    <property type="entry name" value="NtrY-like_N"/>
</dbReference>
<evidence type="ECO:0000256" key="8">
    <source>
        <dbReference type="ARBA" id="ARBA00022741"/>
    </source>
</evidence>
<gene>
    <name evidence="17" type="ORF">D8780_06305</name>
</gene>
<dbReference type="InterPro" id="IPR036097">
    <property type="entry name" value="HisK_dim/P_sf"/>
</dbReference>
<dbReference type="InterPro" id="IPR035965">
    <property type="entry name" value="PAS-like_dom_sf"/>
</dbReference>
<evidence type="ECO:0000259" key="15">
    <source>
        <dbReference type="PROSITE" id="PS50109"/>
    </source>
</evidence>
<keyword evidence="5" id="KW-0597">Phosphoprotein</keyword>
<dbReference type="AlphaFoldDB" id="A0A3L7JG27"/>
<evidence type="ECO:0000259" key="16">
    <source>
        <dbReference type="PROSITE" id="PS50885"/>
    </source>
</evidence>
<dbReference type="EMBL" id="RCWN01000001">
    <property type="protein sequence ID" value="RLQ89450.1"/>
    <property type="molecule type" value="Genomic_DNA"/>
</dbReference>
<feature type="domain" description="Histidine kinase" evidence="15">
    <location>
        <begin position="512"/>
        <end position="735"/>
    </location>
</feature>
<dbReference type="SMART" id="SM00387">
    <property type="entry name" value="HATPase_c"/>
    <property type="match status" value="1"/>
</dbReference>
<dbReference type="CDD" id="cd00130">
    <property type="entry name" value="PAS"/>
    <property type="match status" value="1"/>
</dbReference>
<feature type="transmembrane region" description="Helical" evidence="14">
    <location>
        <begin position="28"/>
        <end position="51"/>
    </location>
</feature>
<feature type="domain" description="HAMP" evidence="16">
    <location>
        <begin position="322"/>
        <end position="375"/>
    </location>
</feature>
<dbReference type="SUPFAM" id="SSF47384">
    <property type="entry name" value="Homodimeric domain of signal transducing histidine kinase"/>
    <property type="match status" value="1"/>
</dbReference>
<dbReference type="SUPFAM" id="SSF158472">
    <property type="entry name" value="HAMP domain-like"/>
    <property type="match status" value="1"/>
</dbReference>
<dbReference type="Pfam" id="PF00672">
    <property type="entry name" value="HAMP"/>
    <property type="match status" value="1"/>
</dbReference>
<dbReference type="PROSITE" id="PS50109">
    <property type="entry name" value="HIS_KIN"/>
    <property type="match status" value="1"/>
</dbReference>
<dbReference type="EC" id="2.7.13.3" evidence="3"/>
<keyword evidence="10" id="KW-0067">ATP-binding</keyword>
<evidence type="ECO:0000256" key="13">
    <source>
        <dbReference type="ARBA" id="ARBA00023136"/>
    </source>
</evidence>
<evidence type="ECO:0000256" key="2">
    <source>
        <dbReference type="ARBA" id="ARBA00004651"/>
    </source>
</evidence>
<dbReference type="InterPro" id="IPR003661">
    <property type="entry name" value="HisK_dim/P_dom"/>
</dbReference>
<name>A0A3L7JG27_9HYPH</name>
<evidence type="ECO:0000313" key="17">
    <source>
        <dbReference type="EMBL" id="RLQ89450.1"/>
    </source>
</evidence>
<keyword evidence="12" id="KW-0902">Two-component regulatory system</keyword>
<evidence type="ECO:0000256" key="11">
    <source>
        <dbReference type="ARBA" id="ARBA00022989"/>
    </source>
</evidence>
<dbReference type="InterPro" id="IPR017232">
    <property type="entry name" value="NtrY"/>
</dbReference>
<dbReference type="InterPro" id="IPR013767">
    <property type="entry name" value="PAS_fold"/>
</dbReference>
<evidence type="ECO:0000256" key="9">
    <source>
        <dbReference type="ARBA" id="ARBA00022777"/>
    </source>
</evidence>
<dbReference type="RefSeq" id="WP_121646413.1">
    <property type="nucleotide sequence ID" value="NZ_RCWN01000001.1"/>
</dbReference>
<dbReference type="InterPro" id="IPR003594">
    <property type="entry name" value="HATPase_dom"/>
</dbReference>
<dbReference type="PANTHER" id="PTHR43065:SF10">
    <property type="entry name" value="PEROXIDE STRESS-ACTIVATED HISTIDINE KINASE MAK3"/>
    <property type="match status" value="1"/>
</dbReference>
<dbReference type="PIRSF" id="PIRSF037532">
    <property type="entry name" value="STHK_NtrY"/>
    <property type="match status" value="1"/>
</dbReference>
<dbReference type="SMART" id="SM00304">
    <property type="entry name" value="HAMP"/>
    <property type="match status" value="1"/>
</dbReference>
<dbReference type="PANTHER" id="PTHR43065">
    <property type="entry name" value="SENSOR HISTIDINE KINASE"/>
    <property type="match status" value="1"/>
</dbReference>
<reference evidence="17 18" key="1">
    <citation type="submission" date="2018-10" db="EMBL/GenBank/DDBJ databases">
        <title>Notoacmeibacter sp. M2BS9Y-3-1, whole genome shotgun sequence.</title>
        <authorList>
            <person name="Tuo L."/>
        </authorList>
    </citation>
    <scope>NUCLEOTIDE SEQUENCE [LARGE SCALE GENOMIC DNA]</scope>
    <source>
        <strain evidence="17 18">M2BS9Y-3-1</strain>
    </source>
</reference>
<sequence>MTLVESNYAQDSGERWSDRRRVSVRRGAALIILTLIVALTSFTILTGLTPIDPDRNTTIVLIVINLVLVGLLVWLIARELIRIIAARRRGRAAARLHVRLVALFALVAALPAIMIAVFASVTLNIGLDRWFEIRTRTIVNSSLAIADAYVRENAANLQGTTLAMAESLDDNRTSFILDKTGFRSLMTRQAQGRALAHAALIDSTGAFVMQAETTANFAMPIPPQEAVDRAADGMPVMIEPRLRNIVGAIIKLRELEGLYLFTVRLVDPQVIRARQIVGANVGEYRTLEANRATSQIAFGLLYLGVTLVVILSAIWTGIAVADRLVRPIRQLIGAADEVKAGNLRITVPVRPEDGDMANLGQTFNEMVHRLDSQRNDLLEANYQVDERRRFSEAVLAGVTAGVIGIDEDGDVTVANRAARQNLSLGEDIIGQNLSHILPRIGRVFEIARRSGRPVFRDTVTFIRQGTERTYNVQITMEEAGEDRGHSWVVTVDDISDLVQAQRSTAWADVARRIAHEIKNPLTPIQLSTERIQRRYGRKLTEDREVFDQCTETIIRQVDDIKRMVDEFSAFARMPKPQMEAADLREVLREASFLVEVSRDEIEFELALGETSLIGTFDRRLLGQVFGNLIKNAAEAIDTARETMPDLEGAIRVEAELRGETIEVRVLDNGCGLPSADRQKLLEPYMTTRKKGTGLGLAIVRKIVEEHSGRLGLHDAPQRFHDGRGAMIVIQLPTSETEQLAGGRDAEVDNES</sequence>
<keyword evidence="9 17" id="KW-0418">Kinase</keyword>
<dbReference type="InterPro" id="IPR005467">
    <property type="entry name" value="His_kinase_dom"/>
</dbReference>
<organism evidence="17 18">
    <name type="scientific">Notoacmeibacter ruber</name>
    <dbReference type="NCBI Taxonomy" id="2670375"/>
    <lineage>
        <taxon>Bacteria</taxon>
        <taxon>Pseudomonadati</taxon>
        <taxon>Pseudomonadota</taxon>
        <taxon>Alphaproteobacteria</taxon>
        <taxon>Hyphomicrobiales</taxon>
        <taxon>Notoacmeibacteraceae</taxon>
        <taxon>Notoacmeibacter</taxon>
    </lineage>
</organism>
<dbReference type="SUPFAM" id="SSF55785">
    <property type="entry name" value="PYP-like sensor domain (PAS domain)"/>
    <property type="match status" value="1"/>
</dbReference>
<dbReference type="InterPro" id="IPR000014">
    <property type="entry name" value="PAS"/>
</dbReference>
<dbReference type="Gene3D" id="3.30.450.20">
    <property type="entry name" value="PAS domain"/>
    <property type="match status" value="1"/>
</dbReference>
<evidence type="ECO:0000256" key="6">
    <source>
        <dbReference type="ARBA" id="ARBA00022679"/>
    </source>
</evidence>
<dbReference type="GO" id="GO:0005886">
    <property type="term" value="C:plasma membrane"/>
    <property type="evidence" value="ECO:0007669"/>
    <property type="project" value="UniProtKB-SubCell"/>
</dbReference>
<protein>
    <recommendedName>
        <fullName evidence="3">histidine kinase</fullName>
        <ecNumber evidence="3">2.7.13.3</ecNumber>
    </recommendedName>
</protein>
<dbReference type="GO" id="GO:0000155">
    <property type="term" value="F:phosphorelay sensor kinase activity"/>
    <property type="evidence" value="ECO:0007669"/>
    <property type="project" value="InterPro"/>
</dbReference>
<dbReference type="CDD" id="cd06225">
    <property type="entry name" value="HAMP"/>
    <property type="match status" value="1"/>
</dbReference>
<evidence type="ECO:0000256" key="12">
    <source>
        <dbReference type="ARBA" id="ARBA00023012"/>
    </source>
</evidence>
<dbReference type="GO" id="GO:0005524">
    <property type="term" value="F:ATP binding"/>
    <property type="evidence" value="ECO:0007669"/>
    <property type="project" value="UniProtKB-KW"/>
</dbReference>
<dbReference type="InterPro" id="IPR036890">
    <property type="entry name" value="HATPase_C_sf"/>
</dbReference>
<dbReference type="SUPFAM" id="SSF55874">
    <property type="entry name" value="ATPase domain of HSP90 chaperone/DNA topoisomerase II/histidine kinase"/>
    <property type="match status" value="1"/>
</dbReference>
<evidence type="ECO:0000256" key="5">
    <source>
        <dbReference type="ARBA" id="ARBA00022553"/>
    </source>
</evidence>
<evidence type="ECO:0000256" key="1">
    <source>
        <dbReference type="ARBA" id="ARBA00000085"/>
    </source>
</evidence>
<keyword evidence="7 14" id="KW-0812">Transmembrane</keyword>
<evidence type="ECO:0000256" key="10">
    <source>
        <dbReference type="ARBA" id="ARBA00022840"/>
    </source>
</evidence>
<dbReference type="Proteomes" id="UP000281094">
    <property type="component" value="Unassembled WGS sequence"/>
</dbReference>
<dbReference type="Pfam" id="PF02518">
    <property type="entry name" value="HATPase_c"/>
    <property type="match status" value="1"/>
</dbReference>
<evidence type="ECO:0000256" key="14">
    <source>
        <dbReference type="SAM" id="Phobius"/>
    </source>
</evidence>
<dbReference type="Pfam" id="PF19312">
    <property type="entry name" value="NtrY_N"/>
    <property type="match status" value="1"/>
</dbReference>
<keyword evidence="13 14" id="KW-0472">Membrane</keyword>
<dbReference type="Gene3D" id="3.30.565.10">
    <property type="entry name" value="Histidine kinase-like ATPase, C-terminal domain"/>
    <property type="match status" value="1"/>
</dbReference>
<keyword evidence="4" id="KW-1003">Cell membrane</keyword>
<keyword evidence="18" id="KW-1185">Reference proteome</keyword>
<comment type="caution">
    <text evidence="17">The sequence shown here is derived from an EMBL/GenBank/DDBJ whole genome shotgun (WGS) entry which is preliminary data.</text>
</comment>
<comment type="catalytic activity">
    <reaction evidence="1">
        <text>ATP + protein L-histidine = ADP + protein N-phospho-L-histidine.</text>
        <dbReference type="EC" id="2.7.13.3"/>
    </reaction>
</comment>
<dbReference type="InterPro" id="IPR004358">
    <property type="entry name" value="Sig_transdc_His_kin-like_C"/>
</dbReference>
<comment type="subcellular location">
    <subcellularLocation>
        <location evidence="2">Cell membrane</location>
        <topology evidence="2">Multi-pass membrane protein</topology>
    </subcellularLocation>
</comment>
<dbReference type="FunFam" id="1.10.287.130:FF:000107">
    <property type="entry name" value="Sensor histidine kinase YycG"/>
    <property type="match status" value="1"/>
</dbReference>
<dbReference type="Pfam" id="PF00512">
    <property type="entry name" value="HisKA"/>
    <property type="match status" value="1"/>
</dbReference>
<evidence type="ECO:0000256" key="4">
    <source>
        <dbReference type="ARBA" id="ARBA00022475"/>
    </source>
</evidence>
<dbReference type="Gene3D" id="1.10.287.130">
    <property type="match status" value="1"/>
</dbReference>
<dbReference type="CDD" id="cd00082">
    <property type="entry name" value="HisKA"/>
    <property type="match status" value="1"/>
</dbReference>
<evidence type="ECO:0000256" key="7">
    <source>
        <dbReference type="ARBA" id="ARBA00022692"/>
    </source>
</evidence>
<accession>A0A3L7JG27</accession>
<proteinExistence type="predicted"/>
<feature type="transmembrane region" description="Helical" evidence="14">
    <location>
        <begin position="98"/>
        <end position="119"/>
    </location>
</feature>
<dbReference type="PRINTS" id="PR00344">
    <property type="entry name" value="BCTRLSENSOR"/>
</dbReference>
<evidence type="ECO:0000256" key="3">
    <source>
        <dbReference type="ARBA" id="ARBA00012438"/>
    </source>
</evidence>
<feature type="transmembrane region" description="Helical" evidence="14">
    <location>
        <begin position="57"/>
        <end position="77"/>
    </location>
</feature>
<dbReference type="PROSITE" id="PS50885">
    <property type="entry name" value="HAMP"/>
    <property type="match status" value="1"/>
</dbReference>
<evidence type="ECO:0000313" key="18">
    <source>
        <dbReference type="Proteomes" id="UP000281094"/>
    </source>
</evidence>
<keyword evidence="8" id="KW-0547">Nucleotide-binding</keyword>
<dbReference type="Gene3D" id="6.10.340.10">
    <property type="match status" value="1"/>
</dbReference>
<dbReference type="Pfam" id="PF00989">
    <property type="entry name" value="PAS"/>
    <property type="match status" value="1"/>
</dbReference>
<keyword evidence="11 14" id="KW-1133">Transmembrane helix</keyword>